<protein>
    <recommendedName>
        <fullName evidence="9">Mid2 domain-containing protein</fullName>
    </recommendedName>
</protein>
<evidence type="ECO:0000256" key="4">
    <source>
        <dbReference type="ARBA" id="ARBA00023136"/>
    </source>
</evidence>
<evidence type="ECO:0000256" key="6">
    <source>
        <dbReference type="SAM" id="Phobius"/>
    </source>
</evidence>
<name>A0A6G1IJ83_9PLEO</name>
<dbReference type="GO" id="GO:0071944">
    <property type="term" value="C:cell periphery"/>
    <property type="evidence" value="ECO:0007669"/>
    <property type="project" value="UniProtKB-ARBA"/>
</dbReference>
<dbReference type="Proteomes" id="UP000799291">
    <property type="component" value="Unassembled WGS sequence"/>
</dbReference>
<sequence>MFEQPDGRLNDFEQTFTVGDTLGIKWKAGWEGSETQPDFVDLFVCWFDSDSYSQLLIANTTTKQAGFYPWTINVTDAAVKDDDKFVLRFRPHRDPEDYNNAGPMAPSRGFYIKLASTSSSPSPTPTPTPSSTSSTVVSATTTPTSTPAPEPEKKSTNVGAIVGGVVGGLAVIALCVIAWLLMRLLRRRKAKVVEAYEVAAPIVPYSDGYGADKFAARIEPPKYPGSNITMELDGRELPVEAGSGQGR</sequence>
<dbReference type="PANTHER" id="PTHR15549">
    <property type="entry name" value="PAIRED IMMUNOGLOBULIN-LIKE TYPE 2 RECEPTOR"/>
    <property type="match status" value="1"/>
</dbReference>
<evidence type="ECO:0000256" key="3">
    <source>
        <dbReference type="ARBA" id="ARBA00022989"/>
    </source>
</evidence>
<evidence type="ECO:0000313" key="7">
    <source>
        <dbReference type="EMBL" id="KAF2678282.1"/>
    </source>
</evidence>
<dbReference type="GO" id="GO:0016020">
    <property type="term" value="C:membrane"/>
    <property type="evidence" value="ECO:0007669"/>
    <property type="project" value="UniProtKB-SubCell"/>
</dbReference>
<keyword evidence="2 6" id="KW-0812">Transmembrane</keyword>
<dbReference type="AlphaFoldDB" id="A0A6G1IJ83"/>
<evidence type="ECO:0000256" key="1">
    <source>
        <dbReference type="ARBA" id="ARBA00004167"/>
    </source>
</evidence>
<keyword evidence="4 6" id="KW-0472">Membrane</keyword>
<feature type="compositionally biased region" description="Low complexity" evidence="5">
    <location>
        <begin position="129"/>
        <end position="147"/>
    </location>
</feature>
<dbReference type="EMBL" id="MU005613">
    <property type="protein sequence ID" value="KAF2678282.1"/>
    <property type="molecule type" value="Genomic_DNA"/>
</dbReference>
<feature type="transmembrane region" description="Helical" evidence="6">
    <location>
        <begin position="158"/>
        <end position="181"/>
    </location>
</feature>
<evidence type="ECO:0000256" key="5">
    <source>
        <dbReference type="SAM" id="MobiDB-lite"/>
    </source>
</evidence>
<organism evidence="7 8">
    <name type="scientific">Lentithecium fluviatile CBS 122367</name>
    <dbReference type="NCBI Taxonomy" id="1168545"/>
    <lineage>
        <taxon>Eukaryota</taxon>
        <taxon>Fungi</taxon>
        <taxon>Dikarya</taxon>
        <taxon>Ascomycota</taxon>
        <taxon>Pezizomycotina</taxon>
        <taxon>Dothideomycetes</taxon>
        <taxon>Pleosporomycetidae</taxon>
        <taxon>Pleosporales</taxon>
        <taxon>Massarineae</taxon>
        <taxon>Lentitheciaceae</taxon>
        <taxon>Lentithecium</taxon>
    </lineage>
</organism>
<keyword evidence="3 6" id="KW-1133">Transmembrane helix</keyword>
<gene>
    <name evidence="7" type="ORF">K458DRAFT_423225</name>
</gene>
<evidence type="ECO:0000256" key="2">
    <source>
        <dbReference type="ARBA" id="ARBA00022692"/>
    </source>
</evidence>
<evidence type="ECO:0000313" key="8">
    <source>
        <dbReference type="Proteomes" id="UP000799291"/>
    </source>
</evidence>
<dbReference type="InterPro" id="IPR051694">
    <property type="entry name" value="Immunoregulatory_rcpt-like"/>
</dbReference>
<accession>A0A6G1IJ83</accession>
<feature type="region of interest" description="Disordered" evidence="5">
    <location>
        <begin position="116"/>
        <end position="156"/>
    </location>
</feature>
<comment type="subcellular location">
    <subcellularLocation>
        <location evidence="1">Membrane</location>
        <topology evidence="1">Single-pass membrane protein</topology>
    </subcellularLocation>
</comment>
<reference evidence="7" key="1">
    <citation type="journal article" date="2020" name="Stud. Mycol.">
        <title>101 Dothideomycetes genomes: a test case for predicting lifestyles and emergence of pathogens.</title>
        <authorList>
            <person name="Haridas S."/>
            <person name="Albert R."/>
            <person name="Binder M."/>
            <person name="Bloem J."/>
            <person name="Labutti K."/>
            <person name="Salamov A."/>
            <person name="Andreopoulos B."/>
            <person name="Baker S."/>
            <person name="Barry K."/>
            <person name="Bills G."/>
            <person name="Bluhm B."/>
            <person name="Cannon C."/>
            <person name="Castanera R."/>
            <person name="Culley D."/>
            <person name="Daum C."/>
            <person name="Ezra D."/>
            <person name="Gonzalez J."/>
            <person name="Henrissat B."/>
            <person name="Kuo A."/>
            <person name="Liang C."/>
            <person name="Lipzen A."/>
            <person name="Lutzoni F."/>
            <person name="Magnuson J."/>
            <person name="Mondo S."/>
            <person name="Nolan M."/>
            <person name="Ohm R."/>
            <person name="Pangilinan J."/>
            <person name="Park H.-J."/>
            <person name="Ramirez L."/>
            <person name="Alfaro M."/>
            <person name="Sun H."/>
            <person name="Tritt A."/>
            <person name="Yoshinaga Y."/>
            <person name="Zwiers L.-H."/>
            <person name="Turgeon B."/>
            <person name="Goodwin S."/>
            <person name="Spatafora J."/>
            <person name="Crous P."/>
            <person name="Grigoriev I."/>
        </authorList>
    </citation>
    <scope>NUCLEOTIDE SEQUENCE</scope>
    <source>
        <strain evidence="7">CBS 122367</strain>
    </source>
</reference>
<dbReference type="OrthoDB" id="3689214at2759"/>
<proteinExistence type="predicted"/>
<evidence type="ECO:0008006" key="9">
    <source>
        <dbReference type="Google" id="ProtNLM"/>
    </source>
</evidence>
<keyword evidence="8" id="KW-1185">Reference proteome</keyword>